<accession>A0A540VAR8</accession>
<comment type="caution">
    <text evidence="6">The sequence shown here is derived from an EMBL/GenBank/DDBJ whole genome shotgun (WGS) entry which is preliminary data.</text>
</comment>
<dbReference type="PROSITE" id="PS50199">
    <property type="entry name" value="ZF_RANBP2_2"/>
    <property type="match status" value="1"/>
</dbReference>
<dbReference type="Pfam" id="PF12773">
    <property type="entry name" value="DZR"/>
    <property type="match status" value="1"/>
</dbReference>
<feature type="transmembrane region" description="Helical" evidence="4">
    <location>
        <begin position="155"/>
        <end position="176"/>
    </location>
</feature>
<evidence type="ECO:0000256" key="4">
    <source>
        <dbReference type="SAM" id="Phobius"/>
    </source>
</evidence>
<name>A0A540VAR8_9CHLR</name>
<dbReference type="OrthoDB" id="154705at2"/>
<organism evidence="6 7">
    <name type="scientific">Litorilinea aerophila</name>
    <dbReference type="NCBI Taxonomy" id="1204385"/>
    <lineage>
        <taxon>Bacteria</taxon>
        <taxon>Bacillati</taxon>
        <taxon>Chloroflexota</taxon>
        <taxon>Caldilineae</taxon>
        <taxon>Caldilineales</taxon>
        <taxon>Caldilineaceae</taxon>
        <taxon>Litorilinea</taxon>
    </lineage>
</organism>
<dbReference type="RefSeq" id="WP_141611788.1">
    <property type="nucleotide sequence ID" value="NZ_VIGC02000031.1"/>
</dbReference>
<protein>
    <submittedName>
        <fullName evidence="6">Zinc ribbon domain-containing protein</fullName>
    </submittedName>
</protein>
<dbReference type="InterPro" id="IPR001876">
    <property type="entry name" value="Znf_RanBP2"/>
</dbReference>
<feature type="domain" description="RanBP2-type" evidence="5">
    <location>
        <begin position="5"/>
        <end position="38"/>
    </location>
</feature>
<evidence type="ECO:0000259" key="5">
    <source>
        <dbReference type="PROSITE" id="PS50199"/>
    </source>
</evidence>
<keyword evidence="1" id="KW-0479">Metal-binding</keyword>
<keyword evidence="4" id="KW-0812">Transmembrane</keyword>
<dbReference type="Proteomes" id="UP000317371">
    <property type="component" value="Unassembled WGS sequence"/>
</dbReference>
<dbReference type="PROSITE" id="PS01358">
    <property type="entry name" value="ZF_RANBP2_1"/>
    <property type="match status" value="1"/>
</dbReference>
<keyword evidence="3" id="KW-0862">Zinc</keyword>
<evidence type="ECO:0000256" key="3">
    <source>
        <dbReference type="ARBA" id="ARBA00022833"/>
    </source>
</evidence>
<dbReference type="SMART" id="SM00547">
    <property type="entry name" value="ZnF_RBZ"/>
    <property type="match status" value="3"/>
</dbReference>
<reference evidence="6 7" key="1">
    <citation type="submission" date="2019-06" db="EMBL/GenBank/DDBJ databases">
        <title>Genome sequence of Litorilinea aerophila BAA-2444.</title>
        <authorList>
            <person name="Maclea K.S."/>
            <person name="Maurais E.G."/>
            <person name="Iannazzi L.C."/>
        </authorList>
    </citation>
    <scope>NUCLEOTIDE SEQUENCE [LARGE SCALE GENOMIC DNA]</scope>
    <source>
        <strain evidence="6 7">ATCC BAA-2444</strain>
    </source>
</reference>
<keyword evidence="7" id="KW-1185">Reference proteome</keyword>
<evidence type="ECO:0000313" key="6">
    <source>
        <dbReference type="EMBL" id="TQE93866.1"/>
    </source>
</evidence>
<dbReference type="InterPro" id="IPR025874">
    <property type="entry name" value="DZR"/>
</dbReference>
<dbReference type="Pfam" id="PF00641">
    <property type="entry name" value="Zn_ribbon_RanBP"/>
    <property type="match status" value="1"/>
</dbReference>
<evidence type="ECO:0000313" key="7">
    <source>
        <dbReference type="Proteomes" id="UP000317371"/>
    </source>
</evidence>
<keyword evidence="4" id="KW-1133">Transmembrane helix</keyword>
<dbReference type="InterPro" id="IPR038587">
    <property type="entry name" value="Ribosomal_eL40_sf"/>
</dbReference>
<proteinExistence type="predicted"/>
<dbReference type="AlphaFoldDB" id="A0A540VAR8"/>
<dbReference type="Gene3D" id="2.30.30.380">
    <property type="entry name" value="Zn-finger domain of Sec23/24"/>
    <property type="match status" value="1"/>
</dbReference>
<dbReference type="GO" id="GO:0008270">
    <property type="term" value="F:zinc ion binding"/>
    <property type="evidence" value="ECO:0007669"/>
    <property type="project" value="UniProtKB-KW"/>
</dbReference>
<evidence type="ECO:0000256" key="2">
    <source>
        <dbReference type="ARBA" id="ARBA00022771"/>
    </source>
</evidence>
<sequence>MPRKELGYVQLEWTCPACQTRNPGPQRTCSGCGAPQPDDVEFHLPAEASLLTDEETAAQAAAGPDIHCPYCDARNPADAQTCRQCGAQLDAGKKREAGAVLGAFQPGPAPEVQCPACGAQNPASARVCQQCGAALGRPTKTAPAARPRPAPSGGCLRYVLLAVGLLVAAMITYGVLANRTAGTVGTVVEARWTQTIQVEGLVPVERSAWRDEIPPDVTVEACTAQVREVVDEPVPGSQEICGTPYTVDTGTGLGQVVQDCRYQVYADRCTYQVEEWQVIDRVTATGNDLAPRWPVLSLAEGQREGERSARYECVFMANDRQYAYQMRSVEEWAQCQPNSRWLLEINTFGQVVSARPE</sequence>
<gene>
    <name evidence="6" type="ORF">FKZ61_19210</name>
</gene>
<dbReference type="InParanoid" id="A0A540VAR8"/>
<evidence type="ECO:0000256" key="1">
    <source>
        <dbReference type="ARBA" id="ARBA00022723"/>
    </source>
</evidence>
<keyword evidence="4" id="KW-0472">Membrane</keyword>
<keyword evidence="2" id="KW-0863">Zinc-finger</keyword>
<dbReference type="Gene3D" id="4.10.1060.50">
    <property type="match status" value="2"/>
</dbReference>
<dbReference type="EMBL" id="VIGC01000031">
    <property type="protein sequence ID" value="TQE93866.1"/>
    <property type="molecule type" value="Genomic_DNA"/>
</dbReference>